<dbReference type="InterPro" id="IPR000073">
    <property type="entry name" value="AB_hydrolase_1"/>
</dbReference>
<comment type="caution">
    <text evidence="5">The sequence shown here is derived from an EMBL/GenBank/DDBJ whole genome shotgun (WGS) entry which is preliminary data.</text>
</comment>
<protein>
    <recommendedName>
        <fullName evidence="4">AB hydrolase-1 domain-containing protein</fullName>
    </recommendedName>
</protein>
<dbReference type="Pfam" id="PF12697">
    <property type="entry name" value="Abhydrolase_6"/>
    <property type="match status" value="1"/>
</dbReference>
<dbReference type="PANTHER" id="PTHR43798:SF33">
    <property type="entry name" value="HYDROLASE, PUTATIVE (AFU_ORTHOLOGUE AFUA_2G14860)-RELATED"/>
    <property type="match status" value="1"/>
</dbReference>
<feature type="compositionally biased region" description="Polar residues" evidence="3">
    <location>
        <begin position="12"/>
        <end position="21"/>
    </location>
</feature>
<evidence type="ECO:0000256" key="2">
    <source>
        <dbReference type="ARBA" id="ARBA00022801"/>
    </source>
</evidence>
<name>A0A2M9HHJ1_9BIFI</name>
<dbReference type="AlphaFoldDB" id="A0A2M9HHJ1"/>
<dbReference type="GO" id="GO:0016020">
    <property type="term" value="C:membrane"/>
    <property type="evidence" value="ECO:0007669"/>
    <property type="project" value="TreeGrafter"/>
</dbReference>
<proteinExistence type="inferred from homology"/>
<dbReference type="OrthoDB" id="9796770at2"/>
<dbReference type="EMBL" id="PEBK01000001">
    <property type="protein sequence ID" value="PJM76263.1"/>
    <property type="molecule type" value="Genomic_DNA"/>
</dbReference>
<dbReference type="PRINTS" id="PR00793">
    <property type="entry name" value="PROAMNOPTASE"/>
</dbReference>
<dbReference type="GO" id="GO:0004177">
    <property type="term" value="F:aminopeptidase activity"/>
    <property type="evidence" value="ECO:0007669"/>
    <property type="project" value="UniProtKB-EC"/>
</dbReference>
<dbReference type="InterPro" id="IPR029058">
    <property type="entry name" value="AB_hydrolase_fold"/>
</dbReference>
<dbReference type="Gene3D" id="3.40.50.1820">
    <property type="entry name" value="alpha/beta hydrolase"/>
    <property type="match status" value="1"/>
</dbReference>
<sequence length="365" mass="40807">MRPRGSCPDCDPSTTAPTSGSRCDGPLHGVIGKPRGKAGIMMFSDSRRRAVIIRSEISRTERVRLAGVEQTIALDGRYAGTPIVVMMHGGPGTPLPFNVGMRGMFPSLTGRITAVYWDQYGCGINDGPLDESFDVDRFVDMTVDLVDHLHREFPGTPIGLMSTSWGSILAARTAVRRPDVIDRVMAQGQVLHDLTFNDDVYAALDRARLPRRVRDDLRRIRGERHPSNTDMTRVNRWIMRYTQGLMSRTDGGMDVRTIVRGLLTSPDYSLRTIPAVLSNHASRCVRLLREATDLDLRDMLRRVGVPYLIVQGSKDLVTPTSMVERFVRESGNPNLSLRVLPDMSHVPGRKSMRTMEDLMIRFFAA</sequence>
<dbReference type="GO" id="GO:0006508">
    <property type="term" value="P:proteolysis"/>
    <property type="evidence" value="ECO:0007669"/>
    <property type="project" value="InterPro"/>
</dbReference>
<evidence type="ECO:0000313" key="5">
    <source>
        <dbReference type="EMBL" id="PJM76263.1"/>
    </source>
</evidence>
<dbReference type="InterPro" id="IPR002410">
    <property type="entry name" value="Peptidase_S33"/>
</dbReference>
<organism evidence="5 6">
    <name type="scientific">Bifidobacterium simiarum</name>
    <dbReference type="NCBI Taxonomy" id="2045441"/>
    <lineage>
        <taxon>Bacteria</taxon>
        <taxon>Bacillati</taxon>
        <taxon>Actinomycetota</taxon>
        <taxon>Actinomycetes</taxon>
        <taxon>Bifidobacteriales</taxon>
        <taxon>Bifidobacteriaceae</taxon>
        <taxon>Bifidobacterium</taxon>
    </lineage>
</organism>
<evidence type="ECO:0000256" key="3">
    <source>
        <dbReference type="SAM" id="MobiDB-lite"/>
    </source>
</evidence>
<reference evidence="5 6" key="1">
    <citation type="submission" date="2017-10" db="EMBL/GenBank/DDBJ databases">
        <title>Draft genome sequences of strains TRE 1, TRE 9, TRE H and TRI 7, isolated from tamarins, belonging to four potential novel Bifidobacterium species.</title>
        <authorList>
            <person name="Mattarelli P."/>
            <person name="Modesto M."/>
            <person name="Puglisi E."/>
            <person name="Morelli L."/>
            <person name="Spezio C."/>
            <person name="Bonetti A."/>
            <person name="Sandri C."/>
        </authorList>
    </citation>
    <scope>NUCLEOTIDE SEQUENCE [LARGE SCALE GENOMIC DNA]</scope>
    <source>
        <strain evidence="6">TRI7</strain>
    </source>
</reference>
<dbReference type="SUPFAM" id="SSF53474">
    <property type="entry name" value="alpha/beta-Hydrolases"/>
    <property type="match status" value="1"/>
</dbReference>
<dbReference type="PANTHER" id="PTHR43798">
    <property type="entry name" value="MONOACYLGLYCEROL LIPASE"/>
    <property type="match status" value="1"/>
</dbReference>
<gene>
    <name evidence="5" type="ORF">CSQ87_01765</name>
</gene>
<dbReference type="InterPro" id="IPR050266">
    <property type="entry name" value="AB_hydrolase_sf"/>
</dbReference>
<evidence type="ECO:0000313" key="6">
    <source>
        <dbReference type="Proteomes" id="UP000231451"/>
    </source>
</evidence>
<feature type="region of interest" description="Disordered" evidence="3">
    <location>
        <begin position="1"/>
        <end position="28"/>
    </location>
</feature>
<evidence type="ECO:0000256" key="1">
    <source>
        <dbReference type="ARBA" id="ARBA00010088"/>
    </source>
</evidence>
<comment type="similarity">
    <text evidence="1">Belongs to the peptidase S33 family.</text>
</comment>
<feature type="domain" description="AB hydrolase-1" evidence="4">
    <location>
        <begin position="84"/>
        <end position="347"/>
    </location>
</feature>
<dbReference type="Proteomes" id="UP000231451">
    <property type="component" value="Unassembled WGS sequence"/>
</dbReference>
<accession>A0A2M9HHJ1</accession>
<keyword evidence="2" id="KW-0378">Hydrolase</keyword>
<evidence type="ECO:0000259" key="4">
    <source>
        <dbReference type="Pfam" id="PF12697"/>
    </source>
</evidence>
<keyword evidence="6" id="KW-1185">Reference proteome</keyword>